<keyword evidence="1" id="KW-0378">Hydrolase</keyword>
<evidence type="ECO:0000313" key="1">
    <source>
        <dbReference type="EMBL" id="TCP32909.1"/>
    </source>
</evidence>
<dbReference type="AlphaFoldDB" id="A0A4R2PCK6"/>
<dbReference type="GO" id="GO:0016787">
    <property type="term" value="F:hydrolase activity"/>
    <property type="evidence" value="ECO:0007669"/>
    <property type="project" value="UniProtKB-KW"/>
</dbReference>
<dbReference type="Proteomes" id="UP000295399">
    <property type="component" value="Unassembled WGS sequence"/>
</dbReference>
<reference evidence="1 2" key="1">
    <citation type="submission" date="2019-03" db="EMBL/GenBank/DDBJ databases">
        <title>Genomic Encyclopedia of Type Strains, Phase IV (KMG-IV): sequencing the most valuable type-strain genomes for metagenomic binning, comparative biology and taxonomic classification.</title>
        <authorList>
            <person name="Goeker M."/>
        </authorList>
    </citation>
    <scope>NUCLEOTIDE SEQUENCE [LARGE SCALE GENOMIC DNA]</scope>
    <source>
        <strain evidence="1 2">DSM 2132</strain>
    </source>
</reference>
<comment type="caution">
    <text evidence="1">The sequence shown here is derived from an EMBL/GenBank/DDBJ whole genome shotgun (WGS) entry which is preliminary data.</text>
</comment>
<accession>A0A4R2PCK6</accession>
<dbReference type="RefSeq" id="WP_165878838.1">
    <property type="nucleotide sequence ID" value="NZ_JACIGF010000008.1"/>
</dbReference>
<organism evidence="1 2">
    <name type="scientific">Rhodothalassium salexigens DSM 2132</name>
    <dbReference type="NCBI Taxonomy" id="1188247"/>
    <lineage>
        <taxon>Bacteria</taxon>
        <taxon>Pseudomonadati</taxon>
        <taxon>Pseudomonadota</taxon>
        <taxon>Alphaproteobacteria</taxon>
        <taxon>Rhodothalassiales</taxon>
        <taxon>Rhodothalassiaceae</taxon>
        <taxon>Rhodothalassium</taxon>
    </lineage>
</organism>
<proteinExistence type="predicted"/>
<sequence length="280" mass="29834">MVPDAEVDFAAGYIGGANGPLFVVQVGRADPGRLSVLLLPPFAEEMNCSRRFLVGLARRLSAVGCCVFLLDYYGTGDSGGRFADATPDRWRGDVAAVHDRLTAHFDRPPAWVGVRLGASLGALSASTVARPPSALVLIQPVTSGRSFLTQFLRLGLVSALAGGRREGPKDLLARSVAGETVRVAGYDLAPAMVSALQALDLATAMPPPATRLVWYELVRDIAADPPRRLRPPSAWGAAAPIERLLESEPFWSIQEPQVPATVLDAVCEDLAALDRSWVGR</sequence>
<dbReference type="EMBL" id="SLXO01000008">
    <property type="protein sequence ID" value="TCP32909.1"/>
    <property type="molecule type" value="Genomic_DNA"/>
</dbReference>
<gene>
    <name evidence="1" type="ORF">EV659_1088</name>
</gene>
<name>A0A4R2PCK6_RHOSA</name>
<dbReference type="SUPFAM" id="SSF53474">
    <property type="entry name" value="alpha/beta-Hydrolases"/>
    <property type="match status" value="1"/>
</dbReference>
<protein>
    <submittedName>
        <fullName evidence="1">Exosortase A-associated hydrolase 2</fullName>
    </submittedName>
</protein>
<keyword evidence="2" id="KW-1185">Reference proteome</keyword>
<dbReference type="Gene3D" id="3.40.50.1820">
    <property type="entry name" value="alpha/beta hydrolase"/>
    <property type="match status" value="1"/>
</dbReference>
<dbReference type="InterPro" id="IPR029058">
    <property type="entry name" value="AB_hydrolase_fold"/>
</dbReference>
<dbReference type="InParanoid" id="A0A4R2PCK6"/>
<evidence type="ECO:0000313" key="2">
    <source>
        <dbReference type="Proteomes" id="UP000295399"/>
    </source>
</evidence>